<evidence type="ECO:0000256" key="2">
    <source>
        <dbReference type="ARBA" id="ARBA00003701"/>
    </source>
</evidence>
<dbReference type="GO" id="GO:0004364">
    <property type="term" value="F:glutathione transferase activity"/>
    <property type="evidence" value="ECO:0007669"/>
    <property type="project" value="UniProtKB-EC"/>
</dbReference>
<protein>
    <submittedName>
        <fullName evidence="8">Stringent starvation protein A</fullName>
    </submittedName>
</protein>
<dbReference type="Proteomes" id="UP000748531">
    <property type="component" value="Unassembled WGS sequence"/>
</dbReference>
<comment type="similarity">
    <text evidence="3">Belongs to the GST superfamily. Mu family.</text>
</comment>
<dbReference type="InterPro" id="IPR004045">
    <property type="entry name" value="Glutathione_S-Trfase_N"/>
</dbReference>
<dbReference type="EMBL" id="LUCH01003231">
    <property type="protein sequence ID" value="KAF5400389.1"/>
    <property type="molecule type" value="Genomic_DNA"/>
</dbReference>
<dbReference type="InterPro" id="IPR004046">
    <property type="entry name" value="GST_C"/>
</dbReference>
<evidence type="ECO:0000313" key="9">
    <source>
        <dbReference type="Proteomes" id="UP000748531"/>
    </source>
</evidence>
<dbReference type="Gene3D" id="3.40.30.10">
    <property type="entry name" value="Glutaredoxin"/>
    <property type="match status" value="1"/>
</dbReference>
<dbReference type="InterPro" id="IPR036249">
    <property type="entry name" value="Thioredoxin-like_sf"/>
</dbReference>
<dbReference type="SFLD" id="SFLDS00019">
    <property type="entry name" value="Glutathione_Transferase_(cytos"/>
    <property type="match status" value="1"/>
</dbReference>
<feature type="domain" description="GST C-terminal" evidence="7">
    <location>
        <begin position="97"/>
        <end position="241"/>
    </location>
</feature>
<evidence type="ECO:0000256" key="4">
    <source>
        <dbReference type="ARBA" id="ARBA00011067"/>
    </source>
</evidence>
<dbReference type="Pfam" id="PF13417">
    <property type="entry name" value="GST_N_3"/>
    <property type="match status" value="1"/>
</dbReference>
<keyword evidence="9" id="KW-1185">Reference proteome</keyword>
<dbReference type="InterPro" id="IPR010987">
    <property type="entry name" value="Glutathione-S-Trfase_C-like"/>
</dbReference>
<feature type="domain" description="GST N-terminal" evidence="6">
    <location>
        <begin position="26"/>
        <end position="104"/>
    </location>
</feature>
<sequence length="254" mass="28411">MGEVGDVIALPKHLKAGDPEPVIDENRYTLIAFRFCPFCDRVRLTLSYHKIDYDLVLVSLSEKPDWLSRLSPSGKVPLLLNKGDRLFESDLVMRFVDELRGPETSLLKVCGADVFQQAADLAGKFFKPAHSILFKPKLADDEEETVSAFREACISLCAVLKKDYFAGAQLSLADLVLFPMLDRLEAVLAQLKGIAPEYVVELQSTEADSSDYPELVRYLCRMRSLPFIVALRQPVRLQALFATTMRAGQANPDI</sequence>
<name>A0A8J4WHU4_9TREM</name>
<dbReference type="CDD" id="cd00299">
    <property type="entry name" value="GST_C_family"/>
    <property type="match status" value="1"/>
</dbReference>
<comment type="function">
    <text evidence="1">GST isoenzymes appear to play a central role in the parasite detoxification system. Other functions are also suspected including a role in increasing the solubility of haematin in the parasite gut.</text>
</comment>
<organism evidence="8 9">
    <name type="scientific">Paragonimus heterotremus</name>
    <dbReference type="NCBI Taxonomy" id="100268"/>
    <lineage>
        <taxon>Eukaryota</taxon>
        <taxon>Metazoa</taxon>
        <taxon>Spiralia</taxon>
        <taxon>Lophotrochozoa</taxon>
        <taxon>Platyhelminthes</taxon>
        <taxon>Trematoda</taxon>
        <taxon>Digenea</taxon>
        <taxon>Plagiorchiida</taxon>
        <taxon>Troglotremata</taxon>
        <taxon>Troglotrematidae</taxon>
        <taxon>Paragonimus</taxon>
    </lineage>
</organism>
<dbReference type="PROSITE" id="PS50405">
    <property type="entry name" value="GST_CTER"/>
    <property type="match status" value="1"/>
</dbReference>
<dbReference type="InterPro" id="IPR036282">
    <property type="entry name" value="Glutathione-S-Trfase_C_sf"/>
</dbReference>
<evidence type="ECO:0000259" key="6">
    <source>
        <dbReference type="PROSITE" id="PS50404"/>
    </source>
</evidence>
<dbReference type="SUPFAM" id="SSF52833">
    <property type="entry name" value="Thioredoxin-like"/>
    <property type="match status" value="1"/>
</dbReference>
<comment type="similarity">
    <text evidence="4">Belongs to the GST superfamily. Omega family.</text>
</comment>
<dbReference type="SUPFAM" id="SSF47616">
    <property type="entry name" value="GST C-terminal domain-like"/>
    <property type="match status" value="1"/>
</dbReference>
<gene>
    <name evidence="8" type="ORF">PHET_06347</name>
</gene>
<dbReference type="Pfam" id="PF00043">
    <property type="entry name" value="GST_C"/>
    <property type="match status" value="1"/>
</dbReference>
<dbReference type="PROSITE" id="PS51354">
    <property type="entry name" value="GLUTAREDOXIN_2"/>
    <property type="match status" value="1"/>
</dbReference>
<proteinExistence type="inferred from homology"/>
<comment type="subunit">
    <text evidence="5">Homodimer.</text>
</comment>
<comment type="function">
    <text evidence="2">Conjugation of reduced glutathione to a wide number of exogenous and endogenous hydrophobic electrophiles.</text>
</comment>
<dbReference type="InterPro" id="IPR050983">
    <property type="entry name" value="GST_Omega/HSP26"/>
</dbReference>
<dbReference type="OrthoDB" id="4951845at2759"/>
<dbReference type="Gene3D" id="1.20.1050.10">
    <property type="match status" value="1"/>
</dbReference>
<dbReference type="InterPro" id="IPR040079">
    <property type="entry name" value="Glutathione_S-Trfase"/>
</dbReference>
<evidence type="ECO:0000256" key="1">
    <source>
        <dbReference type="ARBA" id="ARBA00002446"/>
    </source>
</evidence>
<reference evidence="8" key="1">
    <citation type="submission" date="2019-05" db="EMBL/GenBank/DDBJ databases">
        <title>Annotation for the trematode Paragonimus heterotremus.</title>
        <authorList>
            <person name="Choi Y.-J."/>
        </authorList>
    </citation>
    <scope>NUCLEOTIDE SEQUENCE</scope>
    <source>
        <strain evidence="8">LC</strain>
    </source>
</reference>
<evidence type="ECO:0000256" key="3">
    <source>
        <dbReference type="ARBA" id="ARBA00005861"/>
    </source>
</evidence>
<accession>A0A8J4WHU4</accession>
<comment type="caution">
    <text evidence="8">The sequence shown here is derived from an EMBL/GenBank/DDBJ whole genome shotgun (WGS) entry which is preliminary data.</text>
</comment>
<dbReference type="GO" id="GO:0005737">
    <property type="term" value="C:cytoplasm"/>
    <property type="evidence" value="ECO:0007669"/>
    <property type="project" value="TreeGrafter"/>
</dbReference>
<dbReference type="PROSITE" id="PS50404">
    <property type="entry name" value="GST_NTER"/>
    <property type="match status" value="1"/>
</dbReference>
<dbReference type="PANTHER" id="PTHR43968:SF6">
    <property type="entry name" value="GLUTATHIONE S-TRANSFERASE OMEGA"/>
    <property type="match status" value="1"/>
</dbReference>
<dbReference type="AlphaFoldDB" id="A0A8J4WHU4"/>
<evidence type="ECO:0000259" key="7">
    <source>
        <dbReference type="PROSITE" id="PS50405"/>
    </source>
</evidence>
<evidence type="ECO:0000256" key="5">
    <source>
        <dbReference type="ARBA" id="ARBA00011738"/>
    </source>
</evidence>
<dbReference type="PANTHER" id="PTHR43968">
    <property type="match status" value="1"/>
</dbReference>
<evidence type="ECO:0000313" key="8">
    <source>
        <dbReference type="EMBL" id="KAF5400389.1"/>
    </source>
</evidence>
<dbReference type="SFLD" id="SFLDG00358">
    <property type="entry name" value="Main_(cytGST)"/>
    <property type="match status" value="1"/>
</dbReference>